<dbReference type="Proteomes" id="UP000051500">
    <property type="component" value="Unassembled WGS sequence"/>
</dbReference>
<keyword evidence="7" id="KW-0444">Lipid biosynthesis</keyword>
<evidence type="ECO:0000256" key="8">
    <source>
        <dbReference type="ARBA" id="ARBA00023264"/>
    </source>
</evidence>
<dbReference type="PATRIC" id="fig|1122146.4.peg.159"/>
<comment type="similarity">
    <text evidence="2">Belongs to the diacylglycerol/lipid kinase family.</text>
</comment>
<keyword evidence="7" id="KW-0594">Phospholipid biosynthesis</keyword>
<dbReference type="Gene3D" id="3.40.50.10330">
    <property type="entry name" value="Probable inorganic polyphosphate/atp-NAD kinase, domain 1"/>
    <property type="match status" value="1"/>
</dbReference>
<keyword evidence="3" id="KW-0808">Transferase</keyword>
<dbReference type="PROSITE" id="PS50146">
    <property type="entry name" value="DAGK"/>
    <property type="match status" value="1"/>
</dbReference>
<evidence type="ECO:0000256" key="9">
    <source>
        <dbReference type="SAM" id="Phobius"/>
    </source>
</evidence>
<evidence type="ECO:0000256" key="6">
    <source>
        <dbReference type="ARBA" id="ARBA00022840"/>
    </source>
</evidence>
<sequence length="316" mass="35154">MERKYLFIVNKTAGSGRAGTTWPTLAEYLNQKNIDYLIYETNYPGHEYQLIQNLLKNNTVEGRTIVVVGGDGTLHQTLNGLHDAPQHEMIPLGYIPCGSGNDFARGAKIAKNPLKALKNLLQAKKVTTLDVGFYRNTLQQQADDGSFTNNIGIGFDATIVDLSNSSRLKKFLNKYHLGSLVYVIILFKAYFVQPPFPVTITTENETHSFKRAFLVTTTNHPFFGGGVSIVPTASMTDGKLDLVLIEKLPAFPFLLLFILMLLPPHLHTKFSCVKQFRAEKLTISSPTKQHIQADGEALGAHPVELSLSIEKQDFIF</sequence>
<accession>A0A0R2KQU7</accession>
<dbReference type="GO" id="GO:0016301">
    <property type="term" value="F:kinase activity"/>
    <property type="evidence" value="ECO:0007669"/>
    <property type="project" value="UniProtKB-KW"/>
</dbReference>
<dbReference type="InterPro" id="IPR016064">
    <property type="entry name" value="NAD/diacylglycerol_kinase_sf"/>
</dbReference>
<protein>
    <recommendedName>
        <fullName evidence="10">DAGKc domain-containing protein</fullName>
    </recommendedName>
</protein>
<feature type="domain" description="DAGKc" evidence="10">
    <location>
        <begin position="1"/>
        <end position="138"/>
    </location>
</feature>
<evidence type="ECO:0000256" key="4">
    <source>
        <dbReference type="ARBA" id="ARBA00022741"/>
    </source>
</evidence>
<reference evidence="11 12" key="1">
    <citation type="journal article" date="2015" name="Genome Announc.">
        <title>Expanding the biotechnology potential of lactobacilli through comparative genomics of 213 strains and associated genera.</title>
        <authorList>
            <person name="Sun Z."/>
            <person name="Harris H.M."/>
            <person name="McCann A."/>
            <person name="Guo C."/>
            <person name="Argimon S."/>
            <person name="Zhang W."/>
            <person name="Yang X."/>
            <person name="Jeffery I.B."/>
            <person name="Cooney J.C."/>
            <person name="Kagawa T.F."/>
            <person name="Liu W."/>
            <person name="Song Y."/>
            <person name="Salvetti E."/>
            <person name="Wrobel A."/>
            <person name="Rasinkangas P."/>
            <person name="Parkhill J."/>
            <person name="Rea M.C."/>
            <person name="O'Sullivan O."/>
            <person name="Ritari J."/>
            <person name="Douillard F.P."/>
            <person name="Paul Ross R."/>
            <person name="Yang R."/>
            <person name="Briner A.E."/>
            <person name="Felis G.E."/>
            <person name="de Vos W.M."/>
            <person name="Barrangou R."/>
            <person name="Klaenhammer T.R."/>
            <person name="Caufield P.W."/>
            <person name="Cui Y."/>
            <person name="Zhang H."/>
            <person name="O'Toole P.W."/>
        </authorList>
    </citation>
    <scope>NUCLEOTIDE SEQUENCE [LARGE SCALE GENOMIC DNA]</scope>
    <source>
        <strain evidence="11 12">DSM 22408</strain>
    </source>
</reference>
<keyword evidence="6" id="KW-0067">ATP-binding</keyword>
<feature type="transmembrane region" description="Helical" evidence="9">
    <location>
        <begin position="175"/>
        <end position="192"/>
    </location>
</feature>
<dbReference type="Gene3D" id="2.60.200.40">
    <property type="match status" value="1"/>
</dbReference>
<dbReference type="InterPro" id="IPR005218">
    <property type="entry name" value="Diacylglycerol/lipid_kinase"/>
</dbReference>
<dbReference type="PANTHER" id="PTHR12358">
    <property type="entry name" value="SPHINGOSINE KINASE"/>
    <property type="match status" value="1"/>
</dbReference>
<evidence type="ECO:0000256" key="2">
    <source>
        <dbReference type="ARBA" id="ARBA00005983"/>
    </source>
</evidence>
<keyword evidence="9" id="KW-0472">Membrane</keyword>
<dbReference type="InterPro" id="IPR050187">
    <property type="entry name" value="Lipid_Phosphate_FormReg"/>
</dbReference>
<evidence type="ECO:0000256" key="5">
    <source>
        <dbReference type="ARBA" id="ARBA00022777"/>
    </source>
</evidence>
<keyword evidence="7" id="KW-0443">Lipid metabolism</keyword>
<comment type="cofactor">
    <cofactor evidence="1">
        <name>Mg(2+)</name>
        <dbReference type="ChEBI" id="CHEBI:18420"/>
    </cofactor>
</comment>
<keyword evidence="9" id="KW-0812">Transmembrane</keyword>
<dbReference type="GO" id="GO:0005524">
    <property type="term" value="F:ATP binding"/>
    <property type="evidence" value="ECO:0007669"/>
    <property type="project" value="UniProtKB-KW"/>
</dbReference>
<keyword evidence="9" id="KW-1133">Transmembrane helix</keyword>
<gene>
    <name evidence="11" type="ORF">IV53_GL000157</name>
</gene>
<evidence type="ECO:0000256" key="3">
    <source>
        <dbReference type="ARBA" id="ARBA00022679"/>
    </source>
</evidence>
<keyword evidence="12" id="KW-1185">Reference proteome</keyword>
<evidence type="ECO:0000313" key="12">
    <source>
        <dbReference type="Proteomes" id="UP000051500"/>
    </source>
</evidence>
<dbReference type="RefSeq" id="WP_027106352.1">
    <property type="nucleotide sequence ID" value="NZ_AUHP01000003.1"/>
</dbReference>
<evidence type="ECO:0000256" key="1">
    <source>
        <dbReference type="ARBA" id="ARBA00001946"/>
    </source>
</evidence>
<dbReference type="SUPFAM" id="SSF111331">
    <property type="entry name" value="NAD kinase/diacylglycerol kinase-like"/>
    <property type="match status" value="1"/>
</dbReference>
<keyword evidence="8" id="KW-1208">Phospholipid metabolism</keyword>
<dbReference type="eggNOG" id="COG1597">
    <property type="taxonomic scope" value="Bacteria"/>
</dbReference>
<dbReference type="GO" id="GO:0008654">
    <property type="term" value="P:phospholipid biosynthetic process"/>
    <property type="evidence" value="ECO:0007669"/>
    <property type="project" value="UniProtKB-KW"/>
</dbReference>
<evidence type="ECO:0000256" key="7">
    <source>
        <dbReference type="ARBA" id="ARBA00023209"/>
    </source>
</evidence>
<keyword evidence="4" id="KW-0547">Nucleotide-binding</keyword>
<name>A0A0R2KQU7_9LACO</name>
<dbReference type="NCBIfam" id="TIGR00147">
    <property type="entry name" value="YegS/Rv2252/BmrU family lipid kinase"/>
    <property type="match status" value="1"/>
</dbReference>
<comment type="caution">
    <text evidence="11">The sequence shown here is derived from an EMBL/GenBank/DDBJ whole genome shotgun (WGS) entry which is preliminary data.</text>
</comment>
<dbReference type="SMART" id="SM00046">
    <property type="entry name" value="DAGKc"/>
    <property type="match status" value="1"/>
</dbReference>
<proteinExistence type="inferred from homology"/>
<evidence type="ECO:0000259" key="10">
    <source>
        <dbReference type="PROSITE" id="PS50146"/>
    </source>
</evidence>
<dbReference type="Pfam" id="PF00781">
    <property type="entry name" value="DAGK_cat"/>
    <property type="match status" value="1"/>
</dbReference>
<dbReference type="Pfam" id="PF19279">
    <property type="entry name" value="YegS_C"/>
    <property type="match status" value="1"/>
</dbReference>
<evidence type="ECO:0000313" key="11">
    <source>
        <dbReference type="EMBL" id="KRN89244.1"/>
    </source>
</evidence>
<dbReference type="InterPro" id="IPR001206">
    <property type="entry name" value="Diacylglycerol_kinase_cat_dom"/>
</dbReference>
<dbReference type="InterPro" id="IPR017438">
    <property type="entry name" value="ATP-NAD_kinase_N"/>
</dbReference>
<dbReference type="AlphaFoldDB" id="A0A0R2KQU7"/>
<organism evidence="11 12">
    <name type="scientific">Ligilactobacillus ceti DSM 22408</name>
    <dbReference type="NCBI Taxonomy" id="1122146"/>
    <lineage>
        <taxon>Bacteria</taxon>
        <taxon>Bacillati</taxon>
        <taxon>Bacillota</taxon>
        <taxon>Bacilli</taxon>
        <taxon>Lactobacillales</taxon>
        <taxon>Lactobacillaceae</taxon>
        <taxon>Ligilactobacillus</taxon>
    </lineage>
</organism>
<feature type="transmembrane region" description="Helical" evidence="9">
    <location>
        <begin position="250"/>
        <end position="267"/>
    </location>
</feature>
<dbReference type="InterPro" id="IPR045540">
    <property type="entry name" value="YegS/DAGK_C"/>
</dbReference>
<dbReference type="STRING" id="1122146.IV53_GL000157"/>
<dbReference type="EMBL" id="JQBZ01000017">
    <property type="protein sequence ID" value="KRN89244.1"/>
    <property type="molecule type" value="Genomic_DNA"/>
</dbReference>
<dbReference type="PANTHER" id="PTHR12358:SF54">
    <property type="entry name" value="SPHINGOSINE KINASE RELATED PROTEIN"/>
    <property type="match status" value="1"/>
</dbReference>
<dbReference type="OrthoDB" id="9786026at2"/>
<keyword evidence="5" id="KW-0418">Kinase</keyword>